<feature type="domain" description="RRM" evidence="26">
    <location>
        <begin position="802"/>
        <end position="882"/>
    </location>
</feature>
<keyword evidence="17" id="KW-0442">Lipid degradation</keyword>
<dbReference type="GO" id="GO:0005694">
    <property type="term" value="C:chromosome"/>
    <property type="evidence" value="ECO:0007669"/>
    <property type="project" value="UniProtKB-SubCell"/>
</dbReference>
<reference evidence="27 28" key="1">
    <citation type="submission" date="2019-06" db="EMBL/GenBank/DDBJ databases">
        <title>Draft genomes of female and male turbot (Scophthalmus maximus).</title>
        <authorList>
            <person name="Xu H."/>
            <person name="Xu X.-W."/>
            <person name="Shao C."/>
            <person name="Chen S."/>
        </authorList>
    </citation>
    <scope>NUCLEOTIDE SEQUENCE [LARGE SCALE GENOMIC DNA]</scope>
    <source>
        <strain evidence="27">Ysfricsl-2016a</strain>
        <tissue evidence="27">Blood</tissue>
    </source>
</reference>
<feature type="domain" description="RRM" evidence="26">
    <location>
        <begin position="590"/>
        <end position="662"/>
    </location>
</feature>
<dbReference type="FunFam" id="3.30.70.330:FF:000240">
    <property type="entry name" value="RNA binding motif protein 19"/>
    <property type="match status" value="1"/>
</dbReference>
<evidence type="ECO:0000256" key="8">
    <source>
        <dbReference type="ARBA" id="ARBA00022473"/>
    </source>
</evidence>
<feature type="domain" description="RRM" evidence="26">
    <location>
        <begin position="700"/>
        <end position="781"/>
    </location>
</feature>
<evidence type="ECO:0000256" key="12">
    <source>
        <dbReference type="ARBA" id="ARBA00022729"/>
    </source>
</evidence>
<comment type="caution">
    <text evidence="27">The sequence shown here is derived from an EMBL/GenBank/DDBJ whole genome shotgun (WGS) entry which is preliminary data.</text>
</comment>
<dbReference type="GO" id="GO:0005576">
    <property type="term" value="C:extracellular region"/>
    <property type="evidence" value="ECO:0007669"/>
    <property type="project" value="TreeGrafter"/>
</dbReference>
<dbReference type="InterPro" id="IPR034418">
    <property type="entry name" value="RMB19_RRM1"/>
</dbReference>
<protein>
    <recommendedName>
        <fullName evidence="22">Probable RNA-binding protein 19</fullName>
    </recommendedName>
    <alternativeName>
        <fullName evidence="23">RNA-binding motif protein 19</fullName>
    </alternativeName>
</protein>
<dbReference type="FunFam" id="3.30.70.330:FF:000813">
    <property type="entry name" value="RNA binding motif protein 19"/>
    <property type="match status" value="1"/>
</dbReference>
<dbReference type="EMBL" id="VEVO01000012">
    <property type="protein sequence ID" value="KAF0033817.1"/>
    <property type="molecule type" value="Genomic_DNA"/>
</dbReference>
<evidence type="ECO:0000256" key="18">
    <source>
        <dbReference type="ARBA" id="ARBA00023098"/>
    </source>
</evidence>
<keyword evidence="13" id="KW-0677">Repeat</keyword>
<evidence type="ECO:0000256" key="9">
    <source>
        <dbReference type="ARBA" id="ARBA00022490"/>
    </source>
</evidence>
<comment type="similarity">
    <text evidence="5">Belongs to the phospholipase B-like family.</text>
</comment>
<dbReference type="InterPro" id="IPR034423">
    <property type="entry name" value="RBM19_RRM5"/>
</dbReference>
<keyword evidence="12" id="KW-0732">Signal</keyword>
<comment type="function">
    <text evidence="21">Plays a role in embryo pre-implantation development.</text>
</comment>
<evidence type="ECO:0000256" key="2">
    <source>
        <dbReference type="ARBA" id="ARBA00004496"/>
    </source>
</evidence>
<dbReference type="Pfam" id="PF04916">
    <property type="entry name" value="Phospholip_B"/>
    <property type="match status" value="1"/>
</dbReference>
<feature type="region of interest" description="Disordered" evidence="25">
    <location>
        <begin position="484"/>
        <end position="515"/>
    </location>
</feature>
<keyword evidence="11" id="KW-0597">Phosphoprotein</keyword>
<dbReference type="GO" id="GO:0003723">
    <property type="term" value="F:RNA binding"/>
    <property type="evidence" value="ECO:0007669"/>
    <property type="project" value="UniProtKB-UniRule"/>
</dbReference>
<dbReference type="GO" id="GO:0005654">
    <property type="term" value="C:nucleoplasm"/>
    <property type="evidence" value="ECO:0007669"/>
    <property type="project" value="UniProtKB-SubCell"/>
</dbReference>
<feature type="compositionally biased region" description="Basic and acidic residues" evidence="25">
    <location>
        <begin position="106"/>
        <end position="120"/>
    </location>
</feature>
<evidence type="ECO:0000256" key="20">
    <source>
        <dbReference type="ARBA" id="ARBA00023242"/>
    </source>
</evidence>
<feature type="region of interest" description="Disordered" evidence="25">
    <location>
        <begin position="140"/>
        <end position="290"/>
    </location>
</feature>
<dbReference type="InterPro" id="IPR034419">
    <property type="entry name" value="RBM19_RRM3"/>
</dbReference>
<dbReference type="InterPro" id="IPR007000">
    <property type="entry name" value="PLipase_B-like"/>
</dbReference>
<dbReference type="FunFam" id="3.30.70.330:FF:000296">
    <property type="entry name" value="RNA binding motif protein 19"/>
    <property type="match status" value="1"/>
</dbReference>
<evidence type="ECO:0000256" key="24">
    <source>
        <dbReference type="PROSITE-ProRule" id="PRU00176"/>
    </source>
</evidence>
<dbReference type="FunFam" id="3.30.70.330:FF:000277">
    <property type="entry name" value="RNA binding motif protein 19"/>
    <property type="match status" value="1"/>
</dbReference>
<dbReference type="Proteomes" id="UP000438429">
    <property type="component" value="Unassembled WGS sequence"/>
</dbReference>
<evidence type="ECO:0000259" key="26">
    <source>
        <dbReference type="PROSITE" id="PS50102"/>
    </source>
</evidence>
<evidence type="ECO:0000256" key="21">
    <source>
        <dbReference type="ARBA" id="ARBA00055332"/>
    </source>
</evidence>
<dbReference type="CDD" id="cd12502">
    <property type="entry name" value="RRM2_RMB19"/>
    <property type="match status" value="1"/>
</dbReference>
<evidence type="ECO:0000256" key="6">
    <source>
        <dbReference type="ARBA" id="ARBA00008033"/>
    </source>
</evidence>
<keyword evidence="7" id="KW-0158">Chromosome</keyword>
<evidence type="ECO:0000256" key="10">
    <source>
        <dbReference type="ARBA" id="ARBA00022499"/>
    </source>
</evidence>
<evidence type="ECO:0000256" key="3">
    <source>
        <dbReference type="ARBA" id="ARBA00004604"/>
    </source>
</evidence>
<feature type="region of interest" description="Disordered" evidence="25">
    <location>
        <begin position="85"/>
        <end position="127"/>
    </location>
</feature>
<evidence type="ECO:0000313" key="28">
    <source>
        <dbReference type="Proteomes" id="UP000438429"/>
    </source>
</evidence>
<dbReference type="GO" id="GO:0004620">
    <property type="term" value="F:phospholipase activity"/>
    <property type="evidence" value="ECO:0007669"/>
    <property type="project" value="InterPro"/>
</dbReference>
<evidence type="ECO:0000256" key="1">
    <source>
        <dbReference type="ARBA" id="ARBA00004286"/>
    </source>
</evidence>
<dbReference type="CDD" id="cd12318">
    <property type="entry name" value="RRM5_RBM19_like"/>
    <property type="match status" value="1"/>
</dbReference>
<dbReference type="Pfam" id="PF00076">
    <property type="entry name" value="RRM_1"/>
    <property type="match status" value="6"/>
</dbReference>
<dbReference type="InterPro" id="IPR034421">
    <property type="entry name" value="RBM19_RRM6"/>
</dbReference>
<dbReference type="InterPro" id="IPR012677">
    <property type="entry name" value="Nucleotide-bd_a/b_plait_sf"/>
</dbReference>
<evidence type="ECO:0000256" key="25">
    <source>
        <dbReference type="SAM" id="MobiDB-lite"/>
    </source>
</evidence>
<feature type="compositionally biased region" description="Acidic residues" evidence="25">
    <location>
        <begin position="222"/>
        <end position="242"/>
    </location>
</feature>
<dbReference type="PANTHER" id="PTHR12370">
    <property type="entry name" value="PHOSPHOLIPASE B-RELATED"/>
    <property type="match status" value="1"/>
</dbReference>
<keyword evidence="20" id="KW-0539">Nucleus</keyword>
<dbReference type="Gene3D" id="3.60.60.30">
    <property type="match status" value="1"/>
</dbReference>
<gene>
    <name evidence="27" type="ORF">F2P81_013883</name>
</gene>
<keyword evidence="16 24" id="KW-0694">RNA-binding</keyword>
<dbReference type="GO" id="GO:0005737">
    <property type="term" value="C:cytoplasm"/>
    <property type="evidence" value="ECO:0007669"/>
    <property type="project" value="UniProtKB-SubCell"/>
</dbReference>
<keyword evidence="14" id="KW-0378">Hydrolase</keyword>
<dbReference type="FunFam" id="3.30.70.330:FF:000608">
    <property type="entry name" value="RNA binding motif protein 19"/>
    <property type="match status" value="1"/>
</dbReference>
<keyword evidence="18" id="KW-0443">Lipid metabolism</keyword>
<dbReference type="InterPro" id="IPR000504">
    <property type="entry name" value="RRM_dom"/>
</dbReference>
<dbReference type="GO" id="GO:0005730">
    <property type="term" value="C:nucleolus"/>
    <property type="evidence" value="ECO:0007669"/>
    <property type="project" value="UniProtKB-SubCell"/>
</dbReference>
<evidence type="ECO:0000256" key="17">
    <source>
        <dbReference type="ARBA" id="ARBA00022963"/>
    </source>
</evidence>
<evidence type="ECO:0000256" key="23">
    <source>
        <dbReference type="ARBA" id="ARBA00075692"/>
    </source>
</evidence>
<feature type="compositionally biased region" description="Polar residues" evidence="25">
    <location>
        <begin position="140"/>
        <end position="159"/>
    </location>
</feature>
<dbReference type="CDD" id="cd12571">
    <property type="entry name" value="RRM6_RBM19"/>
    <property type="match status" value="1"/>
</dbReference>
<dbReference type="CDD" id="cd12569">
    <property type="entry name" value="RRM4_RBM19"/>
    <property type="match status" value="1"/>
</dbReference>
<dbReference type="InterPro" id="IPR034417">
    <property type="entry name" value="RMB19_RRM2"/>
</dbReference>
<keyword evidence="10" id="KW-1017">Isopeptide bond</keyword>
<dbReference type="Pfam" id="PF14940">
    <property type="entry name" value="TMEM219"/>
    <property type="match status" value="1"/>
</dbReference>
<keyword evidence="19" id="KW-0325">Glycoprotein</keyword>
<evidence type="ECO:0000313" key="27">
    <source>
        <dbReference type="EMBL" id="KAF0033817.1"/>
    </source>
</evidence>
<dbReference type="InterPro" id="IPR034420">
    <property type="entry name" value="RBM19_RRM4"/>
</dbReference>
<dbReference type="InterPro" id="IPR035979">
    <property type="entry name" value="RBD_domain_sf"/>
</dbReference>
<dbReference type="FunFam" id="3.30.70.330:FF:000740">
    <property type="entry name" value="RNA binding motif protein 19"/>
    <property type="match status" value="1"/>
</dbReference>
<feature type="domain" description="RRM" evidence="26">
    <location>
        <begin position="2"/>
        <end position="79"/>
    </location>
</feature>
<feature type="compositionally biased region" description="Acidic residues" evidence="25">
    <location>
        <begin position="684"/>
        <end position="696"/>
    </location>
</feature>
<name>A0A6A4SKS9_SCOMX</name>
<dbReference type="Gene3D" id="3.30.70.330">
    <property type="match status" value="6"/>
</dbReference>
<keyword evidence="15" id="KW-0832">Ubl conjugation</keyword>
<proteinExistence type="inferred from homology"/>
<evidence type="ECO:0000256" key="5">
    <source>
        <dbReference type="ARBA" id="ARBA00007835"/>
    </source>
</evidence>
<dbReference type="GO" id="GO:0009395">
    <property type="term" value="P:phospholipid catabolic process"/>
    <property type="evidence" value="ECO:0007669"/>
    <property type="project" value="TreeGrafter"/>
</dbReference>
<dbReference type="SMART" id="SM00360">
    <property type="entry name" value="RRM"/>
    <property type="match status" value="6"/>
</dbReference>
<comment type="similarity">
    <text evidence="6">Belongs to the RRM MRD1 family.</text>
</comment>
<feature type="domain" description="RRM" evidence="26">
    <location>
        <begin position="403"/>
        <end position="481"/>
    </location>
</feature>
<keyword evidence="8" id="KW-0217">Developmental protein</keyword>
<evidence type="ECO:0000256" key="13">
    <source>
        <dbReference type="ARBA" id="ARBA00022737"/>
    </source>
</evidence>
<evidence type="ECO:0000256" key="19">
    <source>
        <dbReference type="ARBA" id="ARBA00023180"/>
    </source>
</evidence>
<evidence type="ECO:0000256" key="11">
    <source>
        <dbReference type="ARBA" id="ARBA00022553"/>
    </source>
</evidence>
<evidence type="ECO:0000256" key="14">
    <source>
        <dbReference type="ARBA" id="ARBA00022801"/>
    </source>
</evidence>
<sequence>MSRVIVKNLPNGMKEERFRSMFAAFGTVTDCSLKFTKDGKFRKFGFVGFKSEEEANSALQHFHKSFVDTSRVTVEMCKAFGDPTKAKAWSKHTQSSGQDKAPASADTDKNKKNKKEKKELNSTLDNLEEDQGFKEFLSVHQNRSQAPTWANDTLQQTTPDSERTKTQGKKKPASDDYLNFDSDQSEDEGEEYVEDEGTTKGALESGLSDMDYLRSKVAQTDETMEQGEEKDDGEGGDDEDEDRGAVQQHADSAYESGDRDNSSKTKTSASSEDKKQRKAKKTAKQEMEPTTEFTVKLRGAPFNVKEQQIKEFMTPLKPAAIRIGKNESGNRTGYVYVDLRSEEEVGKALKKNKDYIGGRYIEVFCVDANRGKGQRDIKEKEIDRNFTRQLKEDEEEEDVAESGRLFIRNLPYTCTEEEIKELFSKHGPLSEVLFPIDNLTKKPKGFAFITYMIPENAVTALAKLDGHIFQGRMIHLLPSTVKKEKAESSDAGGPGSSSYKRQKDAKNKASSSSSHNWNSLFLGTSAVADAIAEKYNTTKSQVLDHESKGSVAVRMALGETQIVQETRQFLLDNGVSLDSFSQAAAERSTTVILVKNLPAGVVVSELEELFSPHGSLGRVLLPPSGLTAIIEFLEPPEAKRAFTRLAYSKFHHVPLYLEWAPVGVFVAAKLEPVLDKEEAVKEEKEEEEDEDEEEESAPGSTLFIKNLNFSTTEETLQETFSKCGKITSCTISKKKDKTGKLLSMGYGFVQYQMAEAAQKALRQLQHCTVDDHQLELKISERATRTTEVSRKKKQVDKKQTGSKILVRNVPFQASVREIRELFCTFGELKTVRLPKKAAGSGKHRGFGFIDFLTKQDAKRAFAALCHSTHLYGRRLVLEWADAEETVETLRRKTAEHFHVYDANMAFRPNKMSTVGTLTTVVHVSVISYVLLCACVRAEIRTAVLDKQSRQLSVLEGFREDFVAWANFTDDIEKSGWSFLEVTTSNKYNDSIQAYAAGAVEAAVTSQLIYKHWMNTLMGYCGPFTSQTGYCARLKAFITANLQWAQDQIEKQPNSPYWYQVRLALLQLKGLEDSYNDELSFPVGPLSFNPFGFLLFQLGGDLEDLESALNKSSQTRPLGSGSCSALIKLLPNNKELLVSHDTWNTYQSMLRIMKKYIFAFSVSPLANDLLPGGTQAFSSYPGSIFSGDDFYILSSGLVTLETTIGNSNPALWKFVQPIGTIMEWLRNIVANRLAATGKEWAEIFSKYNSGTYNNQWMIVDYNHFTPGLPDMKEDLFVVLEQIPGFIVYTDKTQELLEKGYWASYNIPYYEEIFNASGCNELVEKFGPWFSLDQNPRAQLFRRNQTDVTDVDSMVRLMSRRLELLDIRVDSNAARRVTVVMALRSRKQTALSCLCVSGAVAELYTISPHPKCTWNLRMGFWQPMTNLRGYVSHNPPTVTFFLCLLSLAISFICLSSYSSTHTLSNPDTEKDWNHLLSSLSQLQLCTKASAGSSALVSSAPSLLAEQKNYKENQVDSIKTSSSVSHLHLRVPLVVTASSGSGSVKDLGLYTVLRGSQLHLEGNEIVNVTLEFLSGNGTHTCLNISAPTHLLPLSPRPPKCPAFDKKISPVRVEVSNQLPSASQTCYSLRSKKDPALTVMLTQEERNVAVRHLLEEPLIDT</sequence>
<feature type="region of interest" description="Disordered" evidence="25">
    <location>
        <begin position="677"/>
        <end position="699"/>
    </location>
</feature>
<feature type="compositionally biased region" description="Acidic residues" evidence="25">
    <location>
        <begin position="183"/>
        <end position="196"/>
    </location>
</feature>
<keyword evidence="9" id="KW-0963">Cytoplasm</keyword>
<evidence type="ECO:0000256" key="4">
    <source>
        <dbReference type="ARBA" id="ARBA00004642"/>
    </source>
</evidence>
<evidence type="ECO:0000256" key="22">
    <source>
        <dbReference type="ARBA" id="ARBA00070535"/>
    </source>
</evidence>
<dbReference type="SUPFAM" id="SSF54928">
    <property type="entry name" value="RNA-binding domain, RBD"/>
    <property type="match status" value="4"/>
</dbReference>
<dbReference type="CDD" id="cd12564">
    <property type="entry name" value="RRM1_RBM19"/>
    <property type="match status" value="1"/>
</dbReference>
<dbReference type="PANTHER" id="PTHR12370:SF3">
    <property type="entry name" value="PHOSPHOLIPASE B-LIKE 2-RELATED"/>
    <property type="match status" value="1"/>
</dbReference>
<comment type="subcellular location">
    <subcellularLocation>
        <location evidence="1">Chromosome</location>
    </subcellularLocation>
    <subcellularLocation>
        <location evidence="2">Cytoplasm</location>
    </subcellularLocation>
    <subcellularLocation>
        <location evidence="3">Nucleus</location>
        <location evidence="3">Nucleolus</location>
    </subcellularLocation>
    <subcellularLocation>
        <location evidence="4">Nucleus</location>
        <location evidence="4">Nucleoplasm</location>
    </subcellularLocation>
</comment>
<evidence type="ECO:0000256" key="15">
    <source>
        <dbReference type="ARBA" id="ARBA00022843"/>
    </source>
</evidence>
<accession>A0A6A4SKS9</accession>
<organism evidence="27 28">
    <name type="scientific">Scophthalmus maximus</name>
    <name type="common">Turbot</name>
    <name type="synonym">Psetta maxima</name>
    <dbReference type="NCBI Taxonomy" id="52904"/>
    <lineage>
        <taxon>Eukaryota</taxon>
        <taxon>Metazoa</taxon>
        <taxon>Chordata</taxon>
        <taxon>Craniata</taxon>
        <taxon>Vertebrata</taxon>
        <taxon>Euteleostomi</taxon>
        <taxon>Actinopterygii</taxon>
        <taxon>Neopterygii</taxon>
        <taxon>Teleostei</taxon>
        <taxon>Neoteleostei</taxon>
        <taxon>Acanthomorphata</taxon>
        <taxon>Carangaria</taxon>
        <taxon>Pleuronectiformes</taxon>
        <taxon>Pleuronectoidei</taxon>
        <taxon>Scophthalmidae</taxon>
        <taxon>Scophthalmus</taxon>
    </lineage>
</organism>
<dbReference type="InterPro" id="IPR039587">
    <property type="entry name" value="TMEM248/TMEM219_dom"/>
</dbReference>
<evidence type="ECO:0000256" key="7">
    <source>
        <dbReference type="ARBA" id="ARBA00022454"/>
    </source>
</evidence>
<dbReference type="CDD" id="cd12567">
    <property type="entry name" value="RRM3_RBM19"/>
    <property type="match status" value="1"/>
</dbReference>
<dbReference type="PROSITE" id="PS50102">
    <property type="entry name" value="RRM"/>
    <property type="match status" value="5"/>
</dbReference>
<evidence type="ECO:0000256" key="16">
    <source>
        <dbReference type="ARBA" id="ARBA00022884"/>
    </source>
</evidence>